<gene>
    <name evidence="2" type="ORF">NESM_000066400</name>
</gene>
<evidence type="ECO:0000313" key="3">
    <source>
        <dbReference type="Proteomes" id="UP001430356"/>
    </source>
</evidence>
<dbReference type="SUPFAM" id="SSF48371">
    <property type="entry name" value="ARM repeat"/>
    <property type="match status" value="1"/>
</dbReference>
<dbReference type="EMBL" id="JAECZO010000004">
    <property type="protein sequence ID" value="KAK7200157.1"/>
    <property type="molecule type" value="Genomic_DNA"/>
</dbReference>
<sequence length="533" mass="56755">MLHKVNIGTSDIVGGGGGDAAAMSSAPLPRHEPPPLAAVEEHVQRIRLEVTGQRRPPSGYASRVVIPPTTAGLARVAALVHLLDQVRYWAVEEASTFIEEPSGLAETEAPEAVVACLCSQRPQLMAQALRAVQPMLAHRQTAAELRRVMGDVWAGRGHVATAAPPLPDGCDPLLATLAEVLQRHRGAVPLLVEALSCAAAVLTQARAAHAAGDLNGHAVDDDDTERRHRRHLASVMVALHETLLVHEVEAAMRRHPDATALQVEGVAFFAALVSVPWTDEAADDAGAAPASLADVVADSDGVLDVLQAALHGHRQHLCVRRGVLHVWRACAQQPYNRVALLRHGAYGGALQLLREVGPYAVDVWREVAETVGYLIPCLDALQRRSLALALRDLLRRRPQLEMLELVLALLLSLLTVVAGGRNHTTGGGGGAYALYASVPQPPVSSSARGPRSGHTALHLSPLQWHPSTDRHGQHGAAAAADGDAWLFLLERCAMPQLVSGLLAYLSRCEAVDADDAADMDRVCRLAEAALAFF</sequence>
<dbReference type="Proteomes" id="UP001430356">
    <property type="component" value="Unassembled WGS sequence"/>
</dbReference>
<comment type="caution">
    <text evidence="2">The sequence shown here is derived from an EMBL/GenBank/DDBJ whole genome shotgun (WGS) entry which is preliminary data.</text>
</comment>
<protein>
    <submittedName>
        <fullName evidence="2">Uncharacterized protein</fullName>
    </submittedName>
</protein>
<organism evidence="2 3">
    <name type="scientific">Novymonas esmeraldas</name>
    <dbReference type="NCBI Taxonomy" id="1808958"/>
    <lineage>
        <taxon>Eukaryota</taxon>
        <taxon>Discoba</taxon>
        <taxon>Euglenozoa</taxon>
        <taxon>Kinetoplastea</taxon>
        <taxon>Metakinetoplastina</taxon>
        <taxon>Trypanosomatida</taxon>
        <taxon>Trypanosomatidae</taxon>
        <taxon>Novymonas</taxon>
    </lineage>
</organism>
<evidence type="ECO:0000313" key="2">
    <source>
        <dbReference type="EMBL" id="KAK7200157.1"/>
    </source>
</evidence>
<dbReference type="InterPro" id="IPR016024">
    <property type="entry name" value="ARM-type_fold"/>
</dbReference>
<keyword evidence="3" id="KW-1185">Reference proteome</keyword>
<dbReference type="AlphaFoldDB" id="A0AAW0F4M9"/>
<proteinExistence type="predicted"/>
<evidence type="ECO:0000256" key="1">
    <source>
        <dbReference type="SAM" id="MobiDB-lite"/>
    </source>
</evidence>
<accession>A0AAW0F4M9</accession>
<feature type="region of interest" description="Disordered" evidence="1">
    <location>
        <begin position="1"/>
        <end position="34"/>
    </location>
</feature>
<reference evidence="2 3" key="1">
    <citation type="journal article" date="2021" name="MBio">
        <title>A New Model Trypanosomatid, Novymonas esmeraldas: Genomic Perception of Its 'Candidatus Pandoraea novymonadis' Endosymbiont.</title>
        <authorList>
            <person name="Zakharova A."/>
            <person name="Saura A."/>
            <person name="Butenko A."/>
            <person name="Podesvova L."/>
            <person name="Warmusova S."/>
            <person name="Kostygov A.Y."/>
            <person name="Nenarokova A."/>
            <person name="Lukes J."/>
            <person name="Opperdoes F.R."/>
            <person name="Yurchenko V."/>
        </authorList>
    </citation>
    <scope>NUCLEOTIDE SEQUENCE [LARGE SCALE GENOMIC DNA]</scope>
    <source>
        <strain evidence="2 3">E262AT.01</strain>
    </source>
</reference>
<name>A0AAW0F4M9_9TRYP</name>